<dbReference type="NCBIfam" id="NF002075">
    <property type="entry name" value="PRK00913.2-2"/>
    <property type="match status" value="1"/>
</dbReference>
<dbReference type="PRINTS" id="PR00481">
    <property type="entry name" value="LAMNOPPTDASE"/>
</dbReference>
<dbReference type="EC" id="3.4.11.10" evidence="8"/>
<evidence type="ECO:0000313" key="11">
    <source>
        <dbReference type="Proteomes" id="UP001597371"/>
    </source>
</evidence>
<feature type="active site" evidence="8">
    <location>
        <position position="350"/>
    </location>
</feature>
<dbReference type="Pfam" id="PF00883">
    <property type="entry name" value="Peptidase_M17"/>
    <property type="match status" value="1"/>
</dbReference>
<dbReference type="PANTHER" id="PTHR11963:SF23">
    <property type="entry name" value="CYTOSOL AMINOPEPTIDASE"/>
    <property type="match status" value="1"/>
</dbReference>
<feature type="binding site" evidence="8">
    <location>
        <position position="348"/>
    </location>
    <ligand>
        <name>Mn(2+)</name>
        <dbReference type="ChEBI" id="CHEBI:29035"/>
        <label>2</label>
    </ligand>
</feature>
<comment type="caution">
    <text evidence="10">The sequence shown here is derived from an EMBL/GenBank/DDBJ whole genome shotgun (WGS) entry which is preliminary data.</text>
</comment>
<comment type="similarity">
    <text evidence="3 8">Belongs to the peptidase M17 family.</text>
</comment>
<keyword evidence="5 8" id="KW-0645">Protease</keyword>
<feature type="binding site" evidence="8">
    <location>
        <position position="269"/>
    </location>
    <ligand>
        <name>Mn(2+)</name>
        <dbReference type="ChEBI" id="CHEBI:29035"/>
        <label>2</label>
    </ligand>
</feature>
<dbReference type="InterPro" id="IPR008283">
    <property type="entry name" value="Peptidase_M17_N"/>
</dbReference>
<evidence type="ECO:0000256" key="4">
    <source>
        <dbReference type="ARBA" id="ARBA00022438"/>
    </source>
</evidence>
<keyword evidence="8" id="KW-0479">Metal-binding</keyword>
<dbReference type="PROSITE" id="PS00631">
    <property type="entry name" value="CYTOSOL_AP"/>
    <property type="match status" value="1"/>
</dbReference>
<evidence type="ECO:0000256" key="6">
    <source>
        <dbReference type="ARBA" id="ARBA00022801"/>
    </source>
</evidence>
<dbReference type="Pfam" id="PF02789">
    <property type="entry name" value="Peptidase_M17_N"/>
    <property type="match status" value="1"/>
</dbReference>
<keyword evidence="11" id="KW-1185">Reference proteome</keyword>
<dbReference type="Gene3D" id="3.40.630.10">
    <property type="entry name" value="Zn peptidases"/>
    <property type="match status" value="1"/>
</dbReference>
<comment type="catalytic activity">
    <reaction evidence="2 8">
        <text>Release of an N-terminal amino acid, preferentially leucine, but not glutamic or aspartic acids.</text>
        <dbReference type="EC" id="3.4.11.10"/>
    </reaction>
</comment>
<evidence type="ECO:0000256" key="7">
    <source>
        <dbReference type="ARBA" id="ARBA00023211"/>
    </source>
</evidence>
<dbReference type="EMBL" id="JBHUIJ010000002">
    <property type="protein sequence ID" value="MFD2236065.1"/>
    <property type="molecule type" value="Genomic_DNA"/>
</dbReference>
<dbReference type="EC" id="3.4.11.1" evidence="8"/>
<dbReference type="InterPro" id="IPR000819">
    <property type="entry name" value="Peptidase_M17_C"/>
</dbReference>
<dbReference type="PANTHER" id="PTHR11963">
    <property type="entry name" value="LEUCINE AMINOPEPTIDASE-RELATED"/>
    <property type="match status" value="1"/>
</dbReference>
<dbReference type="SUPFAM" id="SSF53187">
    <property type="entry name" value="Zn-dependent exopeptidases"/>
    <property type="match status" value="1"/>
</dbReference>
<dbReference type="RefSeq" id="WP_209736003.1">
    <property type="nucleotide sequence ID" value="NZ_CP072611.1"/>
</dbReference>
<dbReference type="InterPro" id="IPR043472">
    <property type="entry name" value="Macro_dom-like"/>
</dbReference>
<comment type="subcellular location">
    <subcellularLocation>
        <location evidence="8">Cytoplasm</location>
    </subcellularLocation>
</comment>
<comment type="cofactor">
    <cofactor evidence="8">
        <name>Mn(2+)</name>
        <dbReference type="ChEBI" id="CHEBI:29035"/>
    </cofactor>
    <text evidence="8">Binds 2 manganese ions per subunit.</text>
</comment>
<evidence type="ECO:0000256" key="2">
    <source>
        <dbReference type="ARBA" id="ARBA00000967"/>
    </source>
</evidence>
<dbReference type="Proteomes" id="UP001597371">
    <property type="component" value="Unassembled WGS sequence"/>
</dbReference>
<evidence type="ECO:0000256" key="3">
    <source>
        <dbReference type="ARBA" id="ARBA00009528"/>
    </source>
</evidence>
<feature type="binding site" evidence="8">
    <location>
        <position position="264"/>
    </location>
    <ligand>
        <name>Mn(2+)</name>
        <dbReference type="ChEBI" id="CHEBI:29035"/>
        <label>2</label>
    </ligand>
</feature>
<feature type="binding site" evidence="8">
    <location>
        <position position="287"/>
    </location>
    <ligand>
        <name>Mn(2+)</name>
        <dbReference type="ChEBI" id="CHEBI:29035"/>
        <label>2</label>
    </ligand>
</feature>
<comment type="function">
    <text evidence="8">Presumably involved in the processing and regular turnover of intracellular proteins. Catalyzes the removal of unsubstituted N-terminal amino acids from various peptides.</text>
</comment>
<evidence type="ECO:0000256" key="8">
    <source>
        <dbReference type="HAMAP-Rule" id="MF_00181"/>
    </source>
</evidence>
<feature type="domain" description="Cytosol aminopeptidase" evidence="9">
    <location>
        <begin position="344"/>
        <end position="351"/>
    </location>
</feature>
<name>A0ABW5CJ07_9HYPH</name>
<evidence type="ECO:0000256" key="5">
    <source>
        <dbReference type="ARBA" id="ARBA00022670"/>
    </source>
</evidence>
<organism evidence="10 11">
    <name type="scientific">Aureimonas populi</name>
    <dbReference type="NCBI Taxonomy" id="1701758"/>
    <lineage>
        <taxon>Bacteria</taxon>
        <taxon>Pseudomonadati</taxon>
        <taxon>Pseudomonadota</taxon>
        <taxon>Alphaproteobacteria</taxon>
        <taxon>Hyphomicrobiales</taxon>
        <taxon>Aurantimonadaceae</taxon>
        <taxon>Aureimonas</taxon>
    </lineage>
</organism>
<feature type="active site" evidence="8">
    <location>
        <position position="276"/>
    </location>
</feature>
<dbReference type="Gene3D" id="3.40.220.10">
    <property type="entry name" value="Leucine Aminopeptidase, subunit E, domain 1"/>
    <property type="match status" value="1"/>
</dbReference>
<proteinExistence type="inferred from homology"/>
<evidence type="ECO:0000313" key="10">
    <source>
        <dbReference type="EMBL" id="MFD2236065.1"/>
    </source>
</evidence>
<protein>
    <recommendedName>
        <fullName evidence="8">Probable cytosol aminopeptidase</fullName>
        <ecNumber evidence="8">3.4.11.1</ecNumber>
    </recommendedName>
    <alternativeName>
        <fullName evidence="8">Leucine aminopeptidase</fullName>
        <shortName evidence="8">LAP</shortName>
        <ecNumber evidence="8">3.4.11.10</ecNumber>
    </alternativeName>
    <alternativeName>
        <fullName evidence="8">Leucyl aminopeptidase</fullName>
    </alternativeName>
</protein>
<evidence type="ECO:0000256" key="1">
    <source>
        <dbReference type="ARBA" id="ARBA00000135"/>
    </source>
</evidence>
<evidence type="ECO:0000259" key="9">
    <source>
        <dbReference type="PROSITE" id="PS00631"/>
    </source>
</evidence>
<dbReference type="SUPFAM" id="SSF52949">
    <property type="entry name" value="Macro domain-like"/>
    <property type="match status" value="1"/>
</dbReference>
<keyword evidence="7 8" id="KW-0464">Manganese</keyword>
<feature type="binding site" evidence="8">
    <location>
        <position position="348"/>
    </location>
    <ligand>
        <name>Mn(2+)</name>
        <dbReference type="ChEBI" id="CHEBI:29035"/>
        <label>1</label>
    </ligand>
</feature>
<dbReference type="NCBIfam" id="NF002074">
    <property type="entry name" value="PRK00913.1-4"/>
    <property type="match status" value="1"/>
</dbReference>
<accession>A0ABW5CJ07</accession>
<dbReference type="CDD" id="cd00433">
    <property type="entry name" value="Peptidase_M17"/>
    <property type="match status" value="1"/>
</dbReference>
<dbReference type="InterPro" id="IPR011356">
    <property type="entry name" value="Leucine_aapep/pepB"/>
</dbReference>
<dbReference type="NCBIfam" id="NF002077">
    <property type="entry name" value="PRK00913.2-4"/>
    <property type="match status" value="1"/>
</dbReference>
<dbReference type="HAMAP" id="MF_00181">
    <property type="entry name" value="Cytosol_peptidase_M17"/>
    <property type="match status" value="1"/>
</dbReference>
<feature type="binding site" evidence="8">
    <location>
        <position position="269"/>
    </location>
    <ligand>
        <name>Mn(2+)</name>
        <dbReference type="ChEBI" id="CHEBI:29035"/>
        <label>1</label>
    </ligand>
</feature>
<keyword evidence="4 8" id="KW-0031">Aminopeptidase</keyword>
<dbReference type="GO" id="GO:0004177">
    <property type="term" value="F:aminopeptidase activity"/>
    <property type="evidence" value="ECO:0007669"/>
    <property type="project" value="UniProtKB-KW"/>
</dbReference>
<keyword evidence="8" id="KW-0963">Cytoplasm</keyword>
<gene>
    <name evidence="8" type="primary">pepA</name>
    <name evidence="10" type="ORF">ACFSKQ_01130</name>
</gene>
<sequence>MAAKPIIEFVPLQTPAGGVLVAFAQDGAALPASLGEDLSALAGRASSVGQFKGKSLSSVEAVTAEGQGIDRLVVIGTHAEGAYGEEDWLKLGGTVAAKAKGAESVTVWGERAAGPLSPAEVSAIAVGALLRAYEFDRYKTEKASKKENEAQEKAPATLRFAVADVEAARAAFAASQEVAEGVLLARDLVNEPANILTTIEYASRIAELSQVGVDVEILDEAKMRELKMHALLGVAQGSAMPPRLCIMRWNGADNDEAPVAFVGKGVVFDTGGISIKPAAGMEDMKGDMGGSAAVVGLMRALAGRKARVNAVGVVGLVENAVDGKAQRPGDIVTAMSGTTIEVLNTDAEGRLVLADALWYCQDRFKPKFMVNLATLTGAIIVALGHHHAGLFSNNDELAERLSAAGRATGEKVWRLPLAKEYDKLIEGKFADIRNIGGGRAAGSITAAQFLQRFVNDVPWAHLDVAGTAMASPSSEYNRSWASGFGVRLLDRLVAEHYEAK</sequence>
<feature type="binding site" evidence="8">
    <location>
        <position position="346"/>
    </location>
    <ligand>
        <name>Mn(2+)</name>
        <dbReference type="ChEBI" id="CHEBI:29035"/>
        <label>1</label>
    </ligand>
</feature>
<comment type="catalytic activity">
    <reaction evidence="1 8">
        <text>Release of an N-terminal amino acid, Xaa-|-Yaa-, in which Xaa is preferably Leu, but may be other amino acids including Pro although not Arg or Lys, and Yaa may be Pro. Amino acid amides and methyl esters are also readily hydrolyzed, but rates on arylamides are exceedingly low.</text>
        <dbReference type="EC" id="3.4.11.1"/>
    </reaction>
</comment>
<keyword evidence="6 8" id="KW-0378">Hydrolase</keyword>
<dbReference type="InterPro" id="IPR023042">
    <property type="entry name" value="Peptidase_M17_leu_NH2_pept"/>
</dbReference>
<reference evidence="11" key="1">
    <citation type="journal article" date="2019" name="Int. J. Syst. Evol. Microbiol.">
        <title>The Global Catalogue of Microorganisms (GCM) 10K type strain sequencing project: providing services to taxonomists for standard genome sequencing and annotation.</title>
        <authorList>
            <consortium name="The Broad Institute Genomics Platform"/>
            <consortium name="The Broad Institute Genome Sequencing Center for Infectious Disease"/>
            <person name="Wu L."/>
            <person name="Ma J."/>
        </authorList>
    </citation>
    <scope>NUCLEOTIDE SEQUENCE [LARGE SCALE GENOMIC DNA]</scope>
    <source>
        <strain evidence="11">ZS-35-S2</strain>
    </source>
</reference>